<dbReference type="Pfam" id="PF14691">
    <property type="entry name" value="Fer4_20"/>
    <property type="match status" value="1"/>
</dbReference>
<comment type="caution">
    <text evidence="5">The sequence shown here is derived from an EMBL/GenBank/DDBJ whole genome shotgun (WGS) entry which is preliminary data.</text>
</comment>
<evidence type="ECO:0000313" key="6">
    <source>
        <dbReference type="Proteomes" id="UP001501727"/>
    </source>
</evidence>
<sequence length="607" mass="67047">MEPTDIRNPDTFHKVVDCQWACPAHTPVPEYIRLIAAGRHADAYMVNWHSNVFPGILGRTCDRPCEPACRRGRVEENNGDKPEPVAICRLKRVAADHKGDVRARMPRPAARSNGKRIACVGAGPSSLTVARDLAPLGYAVTVFEADPKAGGFMRTQVPRFRLPEEVIDEECGYILGLGVAFVGDHRIDSMKALLGEGFDAIFVGSGAPRGRDLDLPGRQEGAANIHVGLDWLANVYFGHVTEIGRRVLVLGGGNTAMDCCRSARRLGGQDVKVLVRSGFDQMKASPWEKEDAMEEGIPILDFRVPKAFVHASGRLTGMTFERVRAEYDDTGRRKLVPTGEPDEFHPCDDVLIAVGQENAFPWIERDCGIEFGEWDMPVVDKVTHQSSLPHVLFGGDAAFGPKNIIWAVAHGHAAAISIDRLLHGEDPRERPDPMVQLESQKMGIHEWSYDNAVSPDERYAVPWSEAAKRLDSISTEVELGFDAATAWKETQRCLNCDVQTVFTRDKCIECDACVDICPTDCITFTANGDEADLRTRLTAPALNPGQDLYVSEPLKTLRVMVKDEDVCLHCSLCAERCPTGAWDMQKFLLLETYAGPGCRDRRRKEAA</sequence>
<evidence type="ECO:0000256" key="3">
    <source>
        <dbReference type="ARBA" id="ARBA00023014"/>
    </source>
</evidence>
<name>A0ABP7M4K5_9GAMM</name>
<dbReference type="InterPro" id="IPR023753">
    <property type="entry name" value="FAD/NAD-binding_dom"/>
</dbReference>
<dbReference type="Proteomes" id="UP001501727">
    <property type="component" value="Unassembled WGS sequence"/>
</dbReference>
<keyword evidence="3" id="KW-0411">Iron-sulfur</keyword>
<dbReference type="Pfam" id="PF12838">
    <property type="entry name" value="Fer4_7"/>
    <property type="match status" value="1"/>
</dbReference>
<feature type="domain" description="4Fe-4S ferredoxin-type" evidence="4">
    <location>
        <begin position="557"/>
        <end position="587"/>
    </location>
</feature>
<gene>
    <name evidence="5" type="ORF">GCM10022229_05090</name>
</gene>
<keyword evidence="1" id="KW-0479">Metal-binding</keyword>
<dbReference type="SUPFAM" id="SSF54862">
    <property type="entry name" value="4Fe-4S ferredoxins"/>
    <property type="match status" value="1"/>
</dbReference>
<dbReference type="Gene3D" id="3.30.70.3270">
    <property type="match status" value="1"/>
</dbReference>
<dbReference type="InterPro" id="IPR028261">
    <property type="entry name" value="DPD_II"/>
</dbReference>
<dbReference type="PROSITE" id="PS00198">
    <property type="entry name" value="4FE4S_FER_1"/>
    <property type="match status" value="2"/>
</dbReference>
<dbReference type="Pfam" id="PF13450">
    <property type="entry name" value="NAD_binding_8"/>
    <property type="match status" value="1"/>
</dbReference>
<dbReference type="SUPFAM" id="SSF51971">
    <property type="entry name" value="Nucleotide-binding domain"/>
    <property type="match status" value="1"/>
</dbReference>
<evidence type="ECO:0000256" key="2">
    <source>
        <dbReference type="ARBA" id="ARBA00023004"/>
    </source>
</evidence>
<proteinExistence type="predicted"/>
<protein>
    <submittedName>
        <fullName evidence="5">FAD-dependent oxidoreductase</fullName>
    </submittedName>
</protein>
<dbReference type="InterPro" id="IPR009051">
    <property type="entry name" value="Helical_ferredxn"/>
</dbReference>
<dbReference type="PANTHER" id="PTHR42783:SF3">
    <property type="entry name" value="GLUTAMATE SYNTHASE [NADPH] SMALL CHAIN-RELATED"/>
    <property type="match status" value="1"/>
</dbReference>
<dbReference type="Pfam" id="PF07992">
    <property type="entry name" value="Pyr_redox_2"/>
    <property type="match status" value="1"/>
</dbReference>
<dbReference type="PRINTS" id="PR00419">
    <property type="entry name" value="ADXRDTASE"/>
</dbReference>
<dbReference type="InterPro" id="IPR036188">
    <property type="entry name" value="FAD/NAD-bd_sf"/>
</dbReference>
<keyword evidence="2" id="KW-0408">Iron</keyword>
<organism evidence="5 6">
    <name type="scientific">Luteimonas lutimaris</name>
    <dbReference type="NCBI Taxonomy" id="698645"/>
    <lineage>
        <taxon>Bacteria</taxon>
        <taxon>Pseudomonadati</taxon>
        <taxon>Pseudomonadota</taxon>
        <taxon>Gammaproteobacteria</taxon>
        <taxon>Lysobacterales</taxon>
        <taxon>Lysobacteraceae</taxon>
        <taxon>Luteimonas</taxon>
    </lineage>
</organism>
<dbReference type="InterPro" id="IPR017896">
    <property type="entry name" value="4Fe4S_Fe-S-bd"/>
</dbReference>
<dbReference type="PANTHER" id="PTHR42783">
    <property type="entry name" value="GLUTAMATE SYNTHASE [NADPH] SMALL CHAIN"/>
    <property type="match status" value="1"/>
</dbReference>
<keyword evidence="6" id="KW-1185">Reference proteome</keyword>
<dbReference type="PROSITE" id="PS51379">
    <property type="entry name" value="4FE4S_FER_2"/>
    <property type="match status" value="2"/>
</dbReference>
<accession>A0ABP7M4K5</accession>
<dbReference type="Gene3D" id="3.50.50.60">
    <property type="entry name" value="FAD/NAD(P)-binding domain"/>
    <property type="match status" value="2"/>
</dbReference>
<dbReference type="Gene3D" id="1.10.1060.10">
    <property type="entry name" value="Alpha-helical ferredoxin"/>
    <property type="match status" value="1"/>
</dbReference>
<dbReference type="EMBL" id="BAAAZU010000003">
    <property type="protein sequence ID" value="GAA3914960.1"/>
    <property type="molecule type" value="Genomic_DNA"/>
</dbReference>
<feature type="domain" description="4Fe-4S ferredoxin-type" evidence="4">
    <location>
        <begin position="498"/>
        <end position="527"/>
    </location>
</feature>
<dbReference type="InterPro" id="IPR017900">
    <property type="entry name" value="4Fe4S_Fe_S_CS"/>
</dbReference>
<evidence type="ECO:0000256" key="1">
    <source>
        <dbReference type="ARBA" id="ARBA00022723"/>
    </source>
</evidence>
<evidence type="ECO:0000313" key="5">
    <source>
        <dbReference type="EMBL" id="GAA3914960.1"/>
    </source>
</evidence>
<reference evidence="6" key="1">
    <citation type="journal article" date="2019" name="Int. J. Syst. Evol. Microbiol.">
        <title>The Global Catalogue of Microorganisms (GCM) 10K type strain sequencing project: providing services to taxonomists for standard genome sequencing and annotation.</title>
        <authorList>
            <consortium name="The Broad Institute Genomics Platform"/>
            <consortium name="The Broad Institute Genome Sequencing Center for Infectious Disease"/>
            <person name="Wu L."/>
            <person name="Ma J."/>
        </authorList>
    </citation>
    <scope>NUCLEOTIDE SEQUENCE [LARGE SCALE GENOMIC DNA]</scope>
    <source>
        <strain evidence="6">JCM 16916</strain>
    </source>
</reference>
<dbReference type="RefSeq" id="WP_344758366.1">
    <property type="nucleotide sequence ID" value="NZ_BAAAZU010000003.1"/>
</dbReference>
<evidence type="ECO:0000259" key="4">
    <source>
        <dbReference type="PROSITE" id="PS51379"/>
    </source>
</evidence>